<dbReference type="Proteomes" id="UP000886523">
    <property type="component" value="Unassembled WGS sequence"/>
</dbReference>
<dbReference type="AlphaFoldDB" id="A0A9P6DY97"/>
<accession>A0A9P6DY97</accession>
<evidence type="ECO:0000256" key="1">
    <source>
        <dbReference type="SAM" id="MobiDB-lite"/>
    </source>
</evidence>
<reference evidence="2" key="1">
    <citation type="journal article" date="2020" name="Nat. Commun.">
        <title>Large-scale genome sequencing of mycorrhizal fungi provides insights into the early evolution of symbiotic traits.</title>
        <authorList>
            <person name="Miyauchi S."/>
            <person name="Kiss E."/>
            <person name="Kuo A."/>
            <person name="Drula E."/>
            <person name="Kohler A."/>
            <person name="Sanchez-Garcia M."/>
            <person name="Morin E."/>
            <person name="Andreopoulos B."/>
            <person name="Barry K.W."/>
            <person name="Bonito G."/>
            <person name="Buee M."/>
            <person name="Carver A."/>
            <person name="Chen C."/>
            <person name="Cichocki N."/>
            <person name="Clum A."/>
            <person name="Culley D."/>
            <person name="Crous P.W."/>
            <person name="Fauchery L."/>
            <person name="Girlanda M."/>
            <person name="Hayes R.D."/>
            <person name="Keri Z."/>
            <person name="LaButti K."/>
            <person name="Lipzen A."/>
            <person name="Lombard V."/>
            <person name="Magnuson J."/>
            <person name="Maillard F."/>
            <person name="Murat C."/>
            <person name="Nolan M."/>
            <person name="Ohm R.A."/>
            <person name="Pangilinan J."/>
            <person name="Pereira M.F."/>
            <person name="Perotto S."/>
            <person name="Peter M."/>
            <person name="Pfister S."/>
            <person name="Riley R."/>
            <person name="Sitrit Y."/>
            <person name="Stielow J.B."/>
            <person name="Szollosi G."/>
            <person name="Zifcakova L."/>
            <person name="Stursova M."/>
            <person name="Spatafora J.W."/>
            <person name="Tedersoo L."/>
            <person name="Vaario L.M."/>
            <person name="Yamada A."/>
            <person name="Yan M."/>
            <person name="Wang P."/>
            <person name="Xu J."/>
            <person name="Bruns T."/>
            <person name="Baldrian P."/>
            <person name="Vilgalys R."/>
            <person name="Dunand C."/>
            <person name="Henrissat B."/>
            <person name="Grigoriev I.V."/>
            <person name="Hibbett D."/>
            <person name="Nagy L.G."/>
            <person name="Martin F.M."/>
        </authorList>
    </citation>
    <scope>NUCLEOTIDE SEQUENCE</scope>
    <source>
        <strain evidence="2">UP504</strain>
    </source>
</reference>
<dbReference type="EMBL" id="MU128958">
    <property type="protein sequence ID" value="KAF9514690.1"/>
    <property type="molecule type" value="Genomic_DNA"/>
</dbReference>
<keyword evidence="3" id="KW-1185">Reference proteome</keyword>
<evidence type="ECO:0000313" key="2">
    <source>
        <dbReference type="EMBL" id="KAF9514690.1"/>
    </source>
</evidence>
<gene>
    <name evidence="2" type="ORF">BS47DRAFT_1342836</name>
</gene>
<proteinExistence type="predicted"/>
<evidence type="ECO:0000313" key="3">
    <source>
        <dbReference type="Proteomes" id="UP000886523"/>
    </source>
</evidence>
<protein>
    <submittedName>
        <fullName evidence="2">Uncharacterized protein</fullName>
    </submittedName>
</protein>
<name>A0A9P6DY97_9AGAM</name>
<comment type="caution">
    <text evidence="2">The sequence shown here is derived from an EMBL/GenBank/DDBJ whole genome shotgun (WGS) entry which is preliminary data.</text>
</comment>
<organism evidence="2 3">
    <name type="scientific">Hydnum rufescens UP504</name>
    <dbReference type="NCBI Taxonomy" id="1448309"/>
    <lineage>
        <taxon>Eukaryota</taxon>
        <taxon>Fungi</taxon>
        <taxon>Dikarya</taxon>
        <taxon>Basidiomycota</taxon>
        <taxon>Agaricomycotina</taxon>
        <taxon>Agaricomycetes</taxon>
        <taxon>Cantharellales</taxon>
        <taxon>Hydnaceae</taxon>
        <taxon>Hydnum</taxon>
    </lineage>
</organism>
<feature type="region of interest" description="Disordered" evidence="1">
    <location>
        <begin position="1"/>
        <end position="20"/>
    </location>
</feature>
<sequence>MLNYGYPPESRVSKQKQDAPPVAFGGDASHAGYINGGTIIHLENSAGRDYKGDSRGTWWKRHFHSFSLMTL</sequence>